<dbReference type="STRING" id="1206085.SAMN05443575_4074"/>
<evidence type="ECO:0000259" key="1">
    <source>
        <dbReference type="PROSITE" id="PS50883"/>
    </source>
</evidence>
<dbReference type="CDD" id="cd01948">
    <property type="entry name" value="EAL"/>
    <property type="match status" value="1"/>
</dbReference>
<dbReference type="PANTHER" id="PTHR33121:SF76">
    <property type="entry name" value="SIGNALING PROTEIN"/>
    <property type="match status" value="1"/>
</dbReference>
<dbReference type="EMBL" id="FQVU01000007">
    <property type="protein sequence ID" value="SHH55612.1"/>
    <property type="molecule type" value="Genomic_DNA"/>
</dbReference>
<dbReference type="SUPFAM" id="SSF141868">
    <property type="entry name" value="EAL domain-like"/>
    <property type="match status" value="1"/>
</dbReference>
<feature type="domain" description="EAL" evidence="1">
    <location>
        <begin position="7"/>
        <end position="256"/>
    </location>
</feature>
<dbReference type="AlphaFoldDB" id="A0A1M5TXV1"/>
<dbReference type="RefSeq" id="WP_073392275.1">
    <property type="nucleotide sequence ID" value="NZ_FQVU01000007.1"/>
</dbReference>
<evidence type="ECO:0000313" key="2">
    <source>
        <dbReference type="EMBL" id="SHH55612.1"/>
    </source>
</evidence>
<dbReference type="PANTHER" id="PTHR33121">
    <property type="entry name" value="CYCLIC DI-GMP PHOSPHODIESTERASE PDEF"/>
    <property type="match status" value="1"/>
</dbReference>
<dbReference type="OrthoDB" id="3278016at2"/>
<dbReference type="InterPro" id="IPR001633">
    <property type="entry name" value="EAL_dom"/>
</dbReference>
<dbReference type="SMART" id="SM00052">
    <property type="entry name" value="EAL"/>
    <property type="match status" value="1"/>
</dbReference>
<name>A0A1M5TXV1_9ACTN</name>
<organism evidence="2 3">
    <name type="scientific">Jatrophihabitans endophyticus</name>
    <dbReference type="NCBI Taxonomy" id="1206085"/>
    <lineage>
        <taxon>Bacteria</taxon>
        <taxon>Bacillati</taxon>
        <taxon>Actinomycetota</taxon>
        <taxon>Actinomycetes</taxon>
        <taxon>Jatrophihabitantales</taxon>
        <taxon>Jatrophihabitantaceae</taxon>
        <taxon>Jatrophihabitans</taxon>
    </lineage>
</organism>
<dbReference type="InterPro" id="IPR035919">
    <property type="entry name" value="EAL_sf"/>
</dbReference>
<reference evidence="2 3" key="1">
    <citation type="submission" date="2016-11" db="EMBL/GenBank/DDBJ databases">
        <authorList>
            <person name="Jaros S."/>
            <person name="Januszkiewicz K."/>
            <person name="Wedrychowicz H."/>
        </authorList>
    </citation>
    <scope>NUCLEOTIDE SEQUENCE [LARGE SCALE GENOMIC DNA]</scope>
    <source>
        <strain evidence="2 3">DSM 45627</strain>
    </source>
</reference>
<dbReference type="GO" id="GO:0071111">
    <property type="term" value="F:cyclic-guanylate-specific phosphodiesterase activity"/>
    <property type="evidence" value="ECO:0007669"/>
    <property type="project" value="InterPro"/>
</dbReference>
<dbReference type="Gene3D" id="3.20.20.450">
    <property type="entry name" value="EAL domain"/>
    <property type="match status" value="1"/>
</dbReference>
<proteinExistence type="predicted"/>
<dbReference type="PROSITE" id="PS50883">
    <property type="entry name" value="EAL"/>
    <property type="match status" value="1"/>
</dbReference>
<evidence type="ECO:0000313" key="3">
    <source>
        <dbReference type="Proteomes" id="UP000186132"/>
    </source>
</evidence>
<dbReference type="Pfam" id="PF10069">
    <property type="entry name" value="DICT"/>
    <property type="match status" value="1"/>
</dbReference>
<gene>
    <name evidence="2" type="ORF">SAMN05443575_4074</name>
</gene>
<dbReference type="Proteomes" id="UP000186132">
    <property type="component" value="Unassembled WGS sequence"/>
</dbReference>
<dbReference type="InterPro" id="IPR050706">
    <property type="entry name" value="Cyclic-di-GMP_PDE-like"/>
</dbReference>
<protein>
    <submittedName>
        <fullName evidence="2">EAL domain, c-di-GMP-specific phosphodiesterase class I (Or its enzymatically inactive variant)</fullName>
    </submittedName>
</protein>
<accession>A0A1M5TXV1</accession>
<keyword evidence="3" id="KW-1185">Reference proteome</keyword>
<dbReference type="InterPro" id="IPR019278">
    <property type="entry name" value="DICT_dom"/>
</dbReference>
<sequence length="424" mass="46079">MSRPPRTGGGVDLVDRALAAGPPVMLYQPVVDLTASARPVVGYEALARWPGLGDVTTAQLFAEGDRGGRLAELDWTCRTAALRGGLESGIDTDTALFVNVEPVASRLRPPEESRQIWRTAAERLTIVLELTERKILTEPSALLAAVDEARDTGWWIAVDDVGVNPDSLAMLEFIRPDMVKLDLTFVQRTMDAEAARTLRGVSAYCERTGALMLAEGIETEEQLERALAIGASLGQGYLFGRPAGLHPGTAPLRARRVSRIDAAPTPYQLISERRGYRIARKAVLRQLTDEIEAQAATLNDPPVVLCAVQSASRFGADVARRYSSFAVRSPMVVVFGVGMPRRPAEGTHGADIAPDDPLRDEWVLVVLGTHGAVALAAQELVAESERSVDDDRRFRYVMTQDRELVVAAGMSLLNRFVRAETGED</sequence>
<dbReference type="Pfam" id="PF00563">
    <property type="entry name" value="EAL"/>
    <property type="match status" value="1"/>
</dbReference>